<dbReference type="SUPFAM" id="SSF55331">
    <property type="entry name" value="Tautomerase/MIF"/>
    <property type="match status" value="1"/>
</dbReference>
<comment type="subcellular location">
    <subcellularLocation>
        <location evidence="1">Secreted</location>
    </subcellularLocation>
</comment>
<evidence type="ECO:0000256" key="4">
    <source>
        <dbReference type="ARBA" id="ARBA00022525"/>
    </source>
</evidence>
<evidence type="ECO:0000256" key="11">
    <source>
        <dbReference type="ARBA" id="ARBA00041912"/>
    </source>
</evidence>
<gene>
    <name evidence="13" type="ORF">CALCODRAFT_493204</name>
</gene>
<dbReference type="STRING" id="1353952.A0A165HTB9"/>
<proteinExistence type="inferred from homology"/>
<evidence type="ECO:0000313" key="14">
    <source>
        <dbReference type="Proteomes" id="UP000076842"/>
    </source>
</evidence>
<accession>A0A165HTB9</accession>
<evidence type="ECO:0000256" key="6">
    <source>
        <dbReference type="ARBA" id="ARBA00036735"/>
    </source>
</evidence>
<evidence type="ECO:0000256" key="2">
    <source>
        <dbReference type="ARBA" id="ARBA00005851"/>
    </source>
</evidence>
<organism evidence="13 14">
    <name type="scientific">Calocera cornea HHB12733</name>
    <dbReference type="NCBI Taxonomy" id="1353952"/>
    <lineage>
        <taxon>Eukaryota</taxon>
        <taxon>Fungi</taxon>
        <taxon>Dikarya</taxon>
        <taxon>Basidiomycota</taxon>
        <taxon>Agaricomycotina</taxon>
        <taxon>Dacrymycetes</taxon>
        <taxon>Dacrymycetales</taxon>
        <taxon>Dacrymycetaceae</taxon>
        <taxon>Calocera</taxon>
    </lineage>
</organism>
<name>A0A165HTB9_9BASI</name>
<evidence type="ECO:0000256" key="1">
    <source>
        <dbReference type="ARBA" id="ARBA00004613"/>
    </source>
</evidence>
<keyword evidence="5" id="KW-0413">Isomerase</keyword>
<dbReference type="GO" id="GO:0004167">
    <property type="term" value="F:dopachrome isomerase activity"/>
    <property type="evidence" value="ECO:0007669"/>
    <property type="project" value="UniProtKB-EC"/>
</dbReference>
<keyword evidence="4" id="KW-0964">Secreted</keyword>
<dbReference type="PANTHER" id="PTHR11954">
    <property type="entry name" value="D-DOPACHROME DECARBOXYLASE"/>
    <property type="match status" value="1"/>
</dbReference>
<comment type="catalytic activity">
    <reaction evidence="6">
        <text>3-phenylpyruvate = enol-phenylpyruvate</text>
        <dbReference type="Rhea" id="RHEA:17097"/>
        <dbReference type="ChEBI" id="CHEBI:16815"/>
        <dbReference type="ChEBI" id="CHEBI:18005"/>
        <dbReference type="EC" id="5.3.2.1"/>
    </reaction>
</comment>
<dbReference type="GO" id="GO:0005615">
    <property type="term" value="C:extracellular space"/>
    <property type="evidence" value="ECO:0007669"/>
    <property type="project" value="UniProtKB-KW"/>
</dbReference>
<dbReference type="Pfam" id="PF01187">
    <property type="entry name" value="MIF"/>
    <property type="match status" value="1"/>
</dbReference>
<evidence type="ECO:0000256" key="7">
    <source>
        <dbReference type="ARBA" id="ARBA00036823"/>
    </source>
</evidence>
<evidence type="ECO:0000256" key="9">
    <source>
        <dbReference type="ARBA" id="ARBA00039086"/>
    </source>
</evidence>
<sequence length="122" mass="13604">MPHVILTTNVPVPDEKALVLQLGEVSSSILGKPVQAFMIQYKYDPTMAFAGSFDPAWMLQIYALGIFGEEANEKFTKGYWEFAASLGLPADRGYITFFDPGWDHWAARGATLAFRDPKKQQA</sequence>
<dbReference type="OrthoDB" id="255819at2759"/>
<evidence type="ECO:0000256" key="8">
    <source>
        <dbReference type="ARBA" id="ARBA00038932"/>
    </source>
</evidence>
<dbReference type="InterPro" id="IPR014347">
    <property type="entry name" value="Tautomerase/MIF_sf"/>
</dbReference>
<dbReference type="Gene3D" id="3.30.429.10">
    <property type="entry name" value="Macrophage Migration Inhibitory Factor"/>
    <property type="match status" value="1"/>
</dbReference>
<comment type="similarity">
    <text evidence="2">Belongs to the MIF family.</text>
</comment>
<dbReference type="InterPro" id="IPR001398">
    <property type="entry name" value="Macrophage_inhib_fac"/>
</dbReference>
<comment type="catalytic activity">
    <reaction evidence="7">
        <text>L-dopachrome = 5,6-dihydroxyindole-2-carboxylate</text>
        <dbReference type="Rhea" id="RHEA:13041"/>
        <dbReference type="ChEBI" id="CHEBI:16875"/>
        <dbReference type="ChEBI" id="CHEBI:57509"/>
        <dbReference type="EC" id="5.3.3.12"/>
    </reaction>
</comment>
<protein>
    <recommendedName>
        <fullName evidence="12">L-dopachrome isomerase</fullName>
        <ecNumber evidence="9">5.3.2.1</ecNumber>
        <ecNumber evidence="8">5.3.3.12</ecNumber>
    </recommendedName>
    <alternativeName>
        <fullName evidence="10">L-dopachrome tautomerase</fullName>
    </alternativeName>
    <alternativeName>
        <fullName evidence="11">Phenylpyruvate tautomerase</fullName>
    </alternativeName>
</protein>
<dbReference type="PANTHER" id="PTHR11954:SF6">
    <property type="entry name" value="MACROPHAGE MIGRATION INHIBITORY FACTOR"/>
    <property type="match status" value="1"/>
</dbReference>
<evidence type="ECO:0000256" key="12">
    <source>
        <dbReference type="ARBA" id="ARBA00042730"/>
    </source>
</evidence>
<dbReference type="EC" id="5.3.2.1" evidence="9"/>
<dbReference type="Proteomes" id="UP000076842">
    <property type="component" value="Unassembled WGS sequence"/>
</dbReference>
<evidence type="ECO:0000256" key="10">
    <source>
        <dbReference type="ARBA" id="ARBA00041631"/>
    </source>
</evidence>
<dbReference type="GO" id="GO:0050178">
    <property type="term" value="F:phenylpyruvate tautomerase activity"/>
    <property type="evidence" value="ECO:0007669"/>
    <property type="project" value="UniProtKB-EC"/>
</dbReference>
<dbReference type="EC" id="5.3.3.12" evidence="8"/>
<dbReference type="InParanoid" id="A0A165HTB9"/>
<dbReference type="AlphaFoldDB" id="A0A165HTB9"/>
<evidence type="ECO:0000256" key="5">
    <source>
        <dbReference type="ARBA" id="ARBA00023235"/>
    </source>
</evidence>
<evidence type="ECO:0000313" key="13">
    <source>
        <dbReference type="EMBL" id="KZT59719.1"/>
    </source>
</evidence>
<dbReference type="EMBL" id="KV423937">
    <property type="protein sequence ID" value="KZT59719.1"/>
    <property type="molecule type" value="Genomic_DNA"/>
</dbReference>
<reference evidence="13 14" key="1">
    <citation type="journal article" date="2016" name="Mol. Biol. Evol.">
        <title>Comparative Genomics of Early-Diverging Mushroom-Forming Fungi Provides Insights into the Origins of Lignocellulose Decay Capabilities.</title>
        <authorList>
            <person name="Nagy L.G."/>
            <person name="Riley R."/>
            <person name="Tritt A."/>
            <person name="Adam C."/>
            <person name="Daum C."/>
            <person name="Floudas D."/>
            <person name="Sun H."/>
            <person name="Yadav J.S."/>
            <person name="Pangilinan J."/>
            <person name="Larsson K.H."/>
            <person name="Matsuura K."/>
            <person name="Barry K."/>
            <person name="Labutti K."/>
            <person name="Kuo R."/>
            <person name="Ohm R.A."/>
            <person name="Bhattacharya S.S."/>
            <person name="Shirouzu T."/>
            <person name="Yoshinaga Y."/>
            <person name="Martin F.M."/>
            <person name="Grigoriev I.V."/>
            <person name="Hibbett D.S."/>
        </authorList>
    </citation>
    <scope>NUCLEOTIDE SEQUENCE [LARGE SCALE GENOMIC DNA]</scope>
    <source>
        <strain evidence="13 14">HHB12733</strain>
    </source>
</reference>
<evidence type="ECO:0000256" key="3">
    <source>
        <dbReference type="ARBA" id="ARBA00022514"/>
    </source>
</evidence>
<keyword evidence="3" id="KW-0202">Cytokine</keyword>
<keyword evidence="14" id="KW-1185">Reference proteome</keyword>